<accession>A0A1M5QFY8</accession>
<name>A0A1M5QFY8_9EURY</name>
<dbReference type="STRING" id="43928.SAMN05443636_1895"/>
<feature type="compositionally biased region" description="Low complexity" evidence="1">
    <location>
        <begin position="47"/>
        <end position="61"/>
    </location>
</feature>
<dbReference type="EMBL" id="FQWV01000004">
    <property type="protein sequence ID" value="SHH13144.1"/>
    <property type="molecule type" value="Genomic_DNA"/>
</dbReference>
<evidence type="ECO:0000259" key="2">
    <source>
        <dbReference type="PROSITE" id="PS51704"/>
    </source>
</evidence>
<gene>
    <name evidence="3" type="ORF">SAMN05443636_1895</name>
</gene>
<dbReference type="AlphaFoldDB" id="A0A1M5QFY8"/>
<dbReference type="Proteomes" id="UP000184357">
    <property type="component" value="Unassembled WGS sequence"/>
</dbReference>
<reference evidence="3 4" key="1">
    <citation type="submission" date="2016-11" db="EMBL/GenBank/DDBJ databases">
        <authorList>
            <person name="Jaros S."/>
            <person name="Januszkiewicz K."/>
            <person name="Wedrychowicz H."/>
        </authorList>
    </citation>
    <scope>NUCLEOTIDE SEQUENCE [LARGE SCALE GENOMIC DNA]</scope>
    <source>
        <strain evidence="3 4">DSM 9297</strain>
    </source>
</reference>
<dbReference type="Pfam" id="PF03009">
    <property type="entry name" value="GDPD"/>
    <property type="match status" value="1"/>
</dbReference>
<keyword evidence="4" id="KW-1185">Reference proteome</keyword>
<proteinExistence type="predicted"/>
<dbReference type="SUPFAM" id="SSF51695">
    <property type="entry name" value="PLC-like phosphodiesterases"/>
    <property type="match status" value="1"/>
</dbReference>
<protein>
    <submittedName>
        <fullName evidence="3">Glycerophosphoryl diester phosphodiesterase</fullName>
    </submittedName>
</protein>
<dbReference type="Gene3D" id="3.20.20.190">
    <property type="entry name" value="Phosphatidylinositol (PI) phosphodiesterase"/>
    <property type="match status" value="1"/>
</dbReference>
<dbReference type="InterPro" id="IPR006311">
    <property type="entry name" value="TAT_signal"/>
</dbReference>
<dbReference type="PANTHER" id="PTHR46211:SF14">
    <property type="entry name" value="GLYCEROPHOSPHODIESTER PHOSPHODIESTERASE"/>
    <property type="match status" value="1"/>
</dbReference>
<evidence type="ECO:0000256" key="1">
    <source>
        <dbReference type="SAM" id="MobiDB-lite"/>
    </source>
</evidence>
<organism evidence="3 4">
    <name type="scientific">Halobaculum gomorrense</name>
    <dbReference type="NCBI Taxonomy" id="43928"/>
    <lineage>
        <taxon>Archaea</taxon>
        <taxon>Methanobacteriati</taxon>
        <taxon>Methanobacteriota</taxon>
        <taxon>Stenosarchaea group</taxon>
        <taxon>Halobacteria</taxon>
        <taxon>Halobacteriales</taxon>
        <taxon>Haloferacaceae</taxon>
        <taxon>Halobaculum</taxon>
    </lineage>
</organism>
<feature type="region of interest" description="Disordered" evidence="1">
    <location>
        <begin position="1"/>
        <end position="24"/>
    </location>
</feature>
<sequence>MPLGVDAPDAMTTDRGNDERGIADATMGRRTFVAGAGAAVGVGAGGARASARGTGDAGSRGAHPDEDSGESRGEDRSSPSIVAHRGFAGRHPENTVAAVEAASRGGRSERATVRGADMIEIDVMPTGDGDVVVFHDARLSSRDGGERGLTDADGVVWETPTDVVTGAEVLDSGETVPLLGEVMAAIPDGVAVNVEFKNPGTFDLRFAENLSGDALDAQRERWRPFTEDVLAVLDEHGNDVLVSSFYEAALATVRELSTLPVAPLLWDSIDAGLAIAREHDAEAVHPPYNMIRGTPFYADPYYTEGSDWSDTDLLAVAHEEGRDVNVYTVATWYQAEQLAGAGVDGLIADYPGLLRFGGR</sequence>
<dbReference type="PROSITE" id="PS51318">
    <property type="entry name" value="TAT"/>
    <property type="match status" value="1"/>
</dbReference>
<feature type="compositionally biased region" description="Basic and acidic residues" evidence="1">
    <location>
        <begin position="62"/>
        <end position="77"/>
    </location>
</feature>
<dbReference type="GO" id="GO:0008081">
    <property type="term" value="F:phosphoric diester hydrolase activity"/>
    <property type="evidence" value="ECO:0007669"/>
    <property type="project" value="InterPro"/>
</dbReference>
<feature type="domain" description="GP-PDE" evidence="2">
    <location>
        <begin position="79"/>
        <end position="358"/>
    </location>
</feature>
<dbReference type="CDD" id="cd08556">
    <property type="entry name" value="GDPD"/>
    <property type="match status" value="1"/>
</dbReference>
<evidence type="ECO:0000313" key="4">
    <source>
        <dbReference type="Proteomes" id="UP000184357"/>
    </source>
</evidence>
<dbReference type="PROSITE" id="PS51704">
    <property type="entry name" value="GP_PDE"/>
    <property type="match status" value="1"/>
</dbReference>
<dbReference type="PANTHER" id="PTHR46211">
    <property type="entry name" value="GLYCEROPHOSPHORYL DIESTER PHOSPHODIESTERASE"/>
    <property type="match status" value="1"/>
</dbReference>
<dbReference type="InterPro" id="IPR017946">
    <property type="entry name" value="PLC-like_Pdiesterase_TIM-brl"/>
</dbReference>
<evidence type="ECO:0000313" key="3">
    <source>
        <dbReference type="EMBL" id="SHH13144.1"/>
    </source>
</evidence>
<dbReference type="GO" id="GO:0006629">
    <property type="term" value="P:lipid metabolic process"/>
    <property type="evidence" value="ECO:0007669"/>
    <property type="project" value="InterPro"/>
</dbReference>
<feature type="region of interest" description="Disordered" evidence="1">
    <location>
        <begin position="43"/>
        <end position="79"/>
    </location>
</feature>
<dbReference type="InterPro" id="IPR030395">
    <property type="entry name" value="GP_PDE_dom"/>
</dbReference>